<dbReference type="GO" id="GO:0005886">
    <property type="term" value="C:plasma membrane"/>
    <property type="evidence" value="ECO:0007669"/>
    <property type="project" value="UniProtKB-SubCell"/>
</dbReference>
<evidence type="ECO:0000256" key="4">
    <source>
        <dbReference type="ARBA" id="ARBA00022692"/>
    </source>
</evidence>
<evidence type="ECO:0000313" key="8">
    <source>
        <dbReference type="EMBL" id="KZX15022.1"/>
    </source>
</evidence>
<reference evidence="8 9" key="1">
    <citation type="submission" date="2016-04" db="EMBL/GenBank/DDBJ databases">
        <title>Genome sequence of Methanobrevibacter cuticularis DSM 11139.</title>
        <authorList>
            <person name="Poehlein A."/>
            <person name="Seedorf H."/>
            <person name="Daniel R."/>
        </authorList>
    </citation>
    <scope>NUCLEOTIDE SEQUENCE [LARGE SCALE GENOMIC DNA]</scope>
    <source>
        <strain evidence="8 9">DSM 11139</strain>
    </source>
</reference>
<keyword evidence="4 7" id="KW-0812">Transmembrane</keyword>
<dbReference type="PATRIC" id="fig|47311.3.peg.1981"/>
<evidence type="ECO:0000256" key="1">
    <source>
        <dbReference type="ARBA" id="ARBA00004651"/>
    </source>
</evidence>
<dbReference type="AlphaFoldDB" id="A0A166CZ66"/>
<keyword evidence="5 7" id="KW-1133">Transmembrane helix</keyword>
<feature type="transmembrane region" description="Helical" evidence="7">
    <location>
        <begin position="61"/>
        <end position="80"/>
    </location>
</feature>
<feature type="transmembrane region" description="Helical" evidence="7">
    <location>
        <begin position="336"/>
        <end position="354"/>
    </location>
</feature>
<keyword evidence="3" id="KW-1003">Cell membrane</keyword>
<feature type="transmembrane region" description="Helical" evidence="7">
    <location>
        <begin position="174"/>
        <end position="195"/>
    </location>
</feature>
<sequence>MDNSENGLSGGTEKDKNIYSIIIENKKSVAISFIIVFGLSFLILMVIGINEVIDVLKRTNLRILGLTFIIQIFVYLFWALRWKIILDKMYRSPNFIHVLGILMASIFGNNISPGSIGGEPLRAYLLKEENNTPFEIGLASTLADRVFELLPFLLMSIIAVFALISWQLEIFSKIFLIFLILGTLIVFSFVIYVGINKELSKKIVFKILKWLLPIIRRLTRKNHEYDELKERVIYYINRFNSSFTMIVENKLFLAGALLAIVTWTLDLLNSYLAFIAIGVTPPLAPFITIYTIAILLSFLPLLPGSLGITEIIMIALFIPVGITGDYVLAASALERLSSYILPTIIGFVLAIYYGRRILKNNDKNNGN</sequence>
<evidence type="ECO:0000256" key="7">
    <source>
        <dbReference type="SAM" id="Phobius"/>
    </source>
</evidence>
<dbReference type="NCBIfam" id="TIGR00374">
    <property type="entry name" value="flippase-like domain"/>
    <property type="match status" value="1"/>
</dbReference>
<evidence type="ECO:0000313" key="9">
    <source>
        <dbReference type="Proteomes" id="UP000077275"/>
    </source>
</evidence>
<organism evidence="8 9">
    <name type="scientific">Methanobrevibacter cuticularis</name>
    <dbReference type="NCBI Taxonomy" id="47311"/>
    <lineage>
        <taxon>Archaea</taxon>
        <taxon>Methanobacteriati</taxon>
        <taxon>Methanobacteriota</taxon>
        <taxon>Methanomada group</taxon>
        <taxon>Methanobacteria</taxon>
        <taxon>Methanobacteriales</taxon>
        <taxon>Methanobacteriaceae</taxon>
        <taxon>Methanobrevibacter</taxon>
    </lineage>
</organism>
<keyword evidence="6 7" id="KW-0472">Membrane</keyword>
<gene>
    <name evidence="8" type="ORF">MBCUT_18240</name>
</gene>
<dbReference type="STRING" id="47311.MBCUT_18240"/>
<dbReference type="RefSeq" id="WP_067260353.1">
    <property type="nucleotide sequence ID" value="NZ_LWMW01000136.1"/>
</dbReference>
<dbReference type="Proteomes" id="UP000077275">
    <property type="component" value="Unassembled WGS sequence"/>
</dbReference>
<dbReference type="PANTHER" id="PTHR39087:SF2">
    <property type="entry name" value="UPF0104 MEMBRANE PROTEIN MJ1595"/>
    <property type="match status" value="1"/>
</dbReference>
<evidence type="ECO:0000256" key="3">
    <source>
        <dbReference type="ARBA" id="ARBA00022475"/>
    </source>
</evidence>
<feature type="transmembrane region" description="Helical" evidence="7">
    <location>
        <begin position="29"/>
        <end position="49"/>
    </location>
</feature>
<name>A0A166CZ66_9EURY</name>
<dbReference type="Pfam" id="PF03706">
    <property type="entry name" value="LPG_synthase_TM"/>
    <property type="match status" value="1"/>
</dbReference>
<feature type="transmembrane region" description="Helical" evidence="7">
    <location>
        <begin position="149"/>
        <end position="168"/>
    </location>
</feature>
<comment type="subcellular location">
    <subcellularLocation>
        <location evidence="1">Cell membrane</location>
        <topology evidence="1">Multi-pass membrane protein</topology>
    </subcellularLocation>
</comment>
<dbReference type="EMBL" id="LWMW01000136">
    <property type="protein sequence ID" value="KZX15022.1"/>
    <property type="molecule type" value="Genomic_DNA"/>
</dbReference>
<proteinExistence type="inferred from homology"/>
<dbReference type="PANTHER" id="PTHR39087">
    <property type="entry name" value="UPF0104 MEMBRANE PROTEIN MJ1595"/>
    <property type="match status" value="1"/>
</dbReference>
<evidence type="ECO:0000256" key="5">
    <source>
        <dbReference type="ARBA" id="ARBA00022989"/>
    </source>
</evidence>
<evidence type="ECO:0000256" key="6">
    <source>
        <dbReference type="ARBA" id="ARBA00023136"/>
    </source>
</evidence>
<comment type="similarity">
    <text evidence="2">Belongs to the UPF0104 family.</text>
</comment>
<dbReference type="InterPro" id="IPR022791">
    <property type="entry name" value="L-PG_synthase/AglD"/>
</dbReference>
<accession>A0A166CZ66</accession>
<protein>
    <submittedName>
        <fullName evidence="8">Uncharacterized protein</fullName>
    </submittedName>
</protein>
<evidence type="ECO:0000256" key="2">
    <source>
        <dbReference type="ARBA" id="ARBA00011061"/>
    </source>
</evidence>
<dbReference type="OrthoDB" id="15513at2157"/>
<comment type="caution">
    <text evidence="8">The sequence shown here is derived from an EMBL/GenBank/DDBJ whole genome shotgun (WGS) entry which is preliminary data.</text>
</comment>
<keyword evidence="9" id="KW-1185">Reference proteome</keyword>